<accession>A0A921JIK0</accession>
<keyword evidence="2" id="KW-1133">Transmembrane helix</keyword>
<feature type="transmembrane region" description="Helical" evidence="2">
    <location>
        <begin position="15"/>
        <end position="35"/>
    </location>
</feature>
<evidence type="ECO:0008006" key="5">
    <source>
        <dbReference type="Google" id="ProtNLM"/>
    </source>
</evidence>
<evidence type="ECO:0000313" key="3">
    <source>
        <dbReference type="EMBL" id="HJE39940.1"/>
    </source>
</evidence>
<organism evidence="3 4">
    <name type="scientific">Candidatus Amulumruptor caecigallinarius</name>
    <dbReference type="NCBI Taxonomy" id="2109911"/>
    <lineage>
        <taxon>Bacteria</taxon>
        <taxon>Pseudomonadati</taxon>
        <taxon>Bacteroidota</taxon>
        <taxon>Bacteroidia</taxon>
        <taxon>Bacteroidales</taxon>
        <taxon>Muribaculaceae</taxon>
        <taxon>Candidatus Amulumruptor</taxon>
    </lineage>
</organism>
<reference evidence="3" key="1">
    <citation type="journal article" date="2021" name="PeerJ">
        <title>Extensive microbial diversity within the chicken gut microbiome revealed by metagenomics and culture.</title>
        <authorList>
            <person name="Gilroy R."/>
            <person name="Ravi A."/>
            <person name="Getino M."/>
            <person name="Pursley I."/>
            <person name="Horton D.L."/>
            <person name="Alikhan N.F."/>
            <person name="Baker D."/>
            <person name="Gharbi K."/>
            <person name="Hall N."/>
            <person name="Watson M."/>
            <person name="Adriaenssens E.M."/>
            <person name="Foster-Nyarko E."/>
            <person name="Jarju S."/>
            <person name="Secka A."/>
            <person name="Antonio M."/>
            <person name="Oren A."/>
            <person name="Chaudhuri R.R."/>
            <person name="La Ragione R."/>
            <person name="Hildebrand F."/>
            <person name="Pallen M.J."/>
        </authorList>
    </citation>
    <scope>NUCLEOTIDE SEQUENCE</scope>
    <source>
        <strain evidence="3">4100</strain>
    </source>
</reference>
<feature type="transmembrane region" description="Helical" evidence="2">
    <location>
        <begin position="69"/>
        <end position="89"/>
    </location>
</feature>
<proteinExistence type="predicted"/>
<dbReference type="AlphaFoldDB" id="A0A921JIK0"/>
<name>A0A921JIK0_9BACT</name>
<gene>
    <name evidence="3" type="ORF">K8V47_09315</name>
</gene>
<protein>
    <recommendedName>
        <fullName evidence="5">O-antigen ligase domain-containing protein</fullName>
    </recommendedName>
</protein>
<feature type="transmembrane region" description="Helical" evidence="2">
    <location>
        <begin position="42"/>
        <end position="63"/>
    </location>
</feature>
<dbReference type="Proteomes" id="UP000711407">
    <property type="component" value="Unassembled WGS sequence"/>
</dbReference>
<feature type="compositionally biased region" description="Basic and acidic residues" evidence="1">
    <location>
        <begin position="413"/>
        <end position="422"/>
    </location>
</feature>
<evidence type="ECO:0000256" key="1">
    <source>
        <dbReference type="SAM" id="MobiDB-lite"/>
    </source>
</evidence>
<keyword evidence="2" id="KW-0812">Transmembrane</keyword>
<keyword evidence="2" id="KW-0472">Membrane</keyword>
<feature type="transmembrane region" description="Helical" evidence="2">
    <location>
        <begin position="219"/>
        <end position="237"/>
    </location>
</feature>
<dbReference type="EMBL" id="DYXT01000048">
    <property type="protein sequence ID" value="HJE39940.1"/>
    <property type="molecule type" value="Genomic_DNA"/>
</dbReference>
<feature type="transmembrane region" description="Helical" evidence="2">
    <location>
        <begin position="320"/>
        <end position="351"/>
    </location>
</feature>
<evidence type="ECO:0000256" key="2">
    <source>
        <dbReference type="SAM" id="Phobius"/>
    </source>
</evidence>
<comment type="caution">
    <text evidence="3">The sequence shown here is derived from an EMBL/GenBank/DDBJ whole genome shotgun (WGS) entry which is preliminary data.</text>
</comment>
<feature type="transmembrane region" description="Helical" evidence="2">
    <location>
        <begin position="101"/>
        <end position="125"/>
    </location>
</feature>
<sequence length="422" mass="47726">MIVLMVIQYIPLEGSAGVSPVKVAMMAVMPIIFLANFNINKAVVFGAMYWLWIFFTAYFLHPLSFRTSTVMYCGMFVSTFMVFYTLIYHKHVLTIDVFINFIRCFIYAYTGIAIIQTLLHMVGIWNMPWLNMILFVTEESGMRVNGFSQEPSTFARTLWLLYYAYLKCNEYLRGSKVSLFQAFGPEHRWVTICVIADTAMMGSATCFIAMGVVSLYFLRGYYLFLTLPIFAGIFLILRNAEIKHFERVVAVANAASSMNAGSVRQTDTSAAVRVAPIVNTCSNLANNITDRDFWIGHGCDYSLRFRHSPERRNMGDIDDYGLISLILSWVLVFSCCVRLRSIGAILFLLGLGGGTNNVAYSWGLLYILCATRYFYEQRRQGLLPVAEDEGGRNDEAYPEYAELPGPSAPQGESLRDMKPTAF</sequence>
<feature type="region of interest" description="Disordered" evidence="1">
    <location>
        <begin position="387"/>
        <end position="422"/>
    </location>
</feature>
<feature type="transmembrane region" description="Helical" evidence="2">
    <location>
        <begin position="357"/>
        <end position="375"/>
    </location>
</feature>
<reference evidence="3" key="2">
    <citation type="submission" date="2021-09" db="EMBL/GenBank/DDBJ databases">
        <authorList>
            <person name="Gilroy R."/>
        </authorList>
    </citation>
    <scope>NUCLEOTIDE SEQUENCE</scope>
    <source>
        <strain evidence="3">4100</strain>
    </source>
</reference>
<evidence type="ECO:0000313" key="4">
    <source>
        <dbReference type="Proteomes" id="UP000711407"/>
    </source>
</evidence>